<sequence>MKTKDSRVIKVSPDNLNPYYNESMEIEKRLPEHVLPRKYVIAISPDFQKDEFHGSIRIDLELLKDQSYITLHSKDLTISSTKLYTEKSQTEIQIQSVFPVRKREMLVIKPYRNISSGEYYLKMNFSGRLKGKISGFYLSTYVDENKSIRKLAVSQFEPFYARTAFPCFDEPSFKSIFLIRLVYSKKLFYHARSNMPIVEMETMGDDNDKTIAYFEPTPPMSTYLVAFLVSDFECLGTHMNLLNESKIPVAVCVRPMFKQKAAFALNITIKAMKFYLETFQIDYPLPKLDLIGVPDFTTGAMENWGLITFRETQLLHSENDSSCTNMRRVSLTVAHELAHMWFGNLVTMKWWDDLWLNEGFATYMEHIAVDSLFPEWKLMDSFPLYTKYISMKHDVKLRSRSVVKRIEDLNEIEEMFDRISYQKKINLYTFLRVSQRVTQKKDKEKCYSNWLIECQAASVIRMLEDTVGNSKLISAVRKYLRRYQFRNAESRELLDILGNTTQATIDIVDFVRRWMRFPGFPVINVRRDKAGFQLSQRRFATSRRFSETIDDGSWTIPIRYVTSRKDGVKLDWFLANYSCVELSLEKSVDWIKLNHDSIGYYVVNYTEDAWNVFGNLLFYKPSALSAMNRADLLHDAFLLAAADLNYSTAMNLTFYLTNENAYQPWAVAVEWFGQMNRLLHKTHVLRRFRSYARGLVDRIYYQVGWHNYEKDSFKDSGPQKSKEIFFCYILLFFLSPPKLVYLRAQHPLRKVSFPFVSREFRVLILNAACSVGHDHCLRTTGRRLRKFLLENTDGTRQMLPDIRSIVYSYGLVKTSDDVGSMFERMSRLLETVNDAQEKERLMIGMTGVPDKDILNRYLERATNETFIRGQDFATLLIKIATNPVGLDVAWNFVRYRWETLLVKYERNEYTLGNIVCTIVSLFKDREKLREATQFLLQKADLKVTENAKRNAIEEIENNIDWLDANSRSIEQWLSSNGFD</sequence>
<keyword evidence="10" id="KW-0812">Transmembrane</keyword>
<comment type="subcellular location">
    <subcellularLocation>
        <location evidence="3">Cell membrane</location>
        <topology evidence="3">Lipid-anchor</topology>
        <topology evidence="3">GPI-anchor</topology>
    </subcellularLocation>
    <subcellularLocation>
        <location evidence="2">Cell membrane</location>
        <topology evidence="2">Single-pass type II membrane protein</topology>
    </subcellularLocation>
</comment>
<keyword evidence="13 23" id="KW-0862">Zinc</keyword>
<protein>
    <recommendedName>
        <fullName evidence="25">Aminopeptidase</fullName>
        <ecNumber evidence="25">3.4.11.-</ecNumber>
    </recommendedName>
</protein>
<keyword evidence="15" id="KW-0735">Signal-anchor</keyword>
<evidence type="ECO:0000256" key="8">
    <source>
        <dbReference type="ARBA" id="ARBA00022622"/>
    </source>
</evidence>
<dbReference type="OrthoDB" id="510539at2759"/>
<feature type="domain" description="ERAP1-like C-terminal" evidence="27">
    <location>
        <begin position="757"/>
        <end position="956"/>
    </location>
</feature>
<keyword evidence="20" id="KW-0325">Glycoprotein</keyword>
<dbReference type="PANTHER" id="PTHR11533">
    <property type="entry name" value="PROTEASE M1 ZINC METALLOPROTEASE"/>
    <property type="match status" value="1"/>
</dbReference>
<dbReference type="PRINTS" id="PR00756">
    <property type="entry name" value="ALADIPTASE"/>
</dbReference>
<dbReference type="GO" id="GO:0043171">
    <property type="term" value="P:peptide catabolic process"/>
    <property type="evidence" value="ECO:0007669"/>
    <property type="project" value="TreeGrafter"/>
</dbReference>
<feature type="binding site" evidence="23">
    <location>
        <position position="335"/>
    </location>
    <ligand>
        <name>Zn(2+)</name>
        <dbReference type="ChEBI" id="CHEBI:29105"/>
        <note>catalytic</note>
    </ligand>
</feature>
<feature type="domain" description="Peptidase M1 membrane alanine aminopeptidase" evidence="26">
    <location>
        <begin position="433"/>
        <end position="514"/>
    </location>
</feature>
<evidence type="ECO:0000256" key="22">
    <source>
        <dbReference type="PIRSR" id="PIRSR634016-1"/>
    </source>
</evidence>
<keyword evidence="18" id="KW-0472">Membrane</keyword>
<keyword evidence="17 25" id="KW-0482">Metalloprotease</keyword>
<dbReference type="FunFam" id="1.10.390.10:FF:000006">
    <property type="entry name" value="Puromycin-sensitive aminopeptidase"/>
    <property type="match status" value="1"/>
</dbReference>
<evidence type="ECO:0000259" key="27">
    <source>
        <dbReference type="Pfam" id="PF11838"/>
    </source>
</evidence>
<keyword evidence="12 25" id="KW-0378">Hydrolase</keyword>
<keyword evidence="8" id="KW-0336">GPI-anchor</keyword>
<name>A0A0M8ZP45_9HYME</name>
<evidence type="ECO:0000256" key="13">
    <source>
        <dbReference type="ARBA" id="ARBA00022833"/>
    </source>
</evidence>
<evidence type="ECO:0000256" key="1">
    <source>
        <dbReference type="ARBA" id="ARBA00001703"/>
    </source>
</evidence>
<evidence type="ECO:0000256" key="19">
    <source>
        <dbReference type="ARBA" id="ARBA00023157"/>
    </source>
</evidence>
<evidence type="ECO:0000256" key="15">
    <source>
        <dbReference type="ARBA" id="ARBA00022968"/>
    </source>
</evidence>
<dbReference type="InterPro" id="IPR001930">
    <property type="entry name" value="Peptidase_M1"/>
</dbReference>
<dbReference type="PANTHER" id="PTHR11533:SF276">
    <property type="entry name" value="GLUTAMYL AMINOPEPTIDASE"/>
    <property type="match status" value="1"/>
</dbReference>
<dbReference type="Pfam" id="PF17900">
    <property type="entry name" value="Peptidase_M1_N"/>
    <property type="match status" value="1"/>
</dbReference>
<dbReference type="InterPro" id="IPR042097">
    <property type="entry name" value="Aminopeptidase_N-like_N_sf"/>
</dbReference>
<dbReference type="Proteomes" id="UP000053105">
    <property type="component" value="Unassembled WGS sequence"/>
</dbReference>
<evidence type="ECO:0000256" key="16">
    <source>
        <dbReference type="ARBA" id="ARBA00022989"/>
    </source>
</evidence>
<comment type="cofactor">
    <cofactor evidence="23 25">
        <name>Zn(2+)</name>
        <dbReference type="ChEBI" id="CHEBI:29105"/>
    </cofactor>
    <text evidence="23 25">Binds 1 zinc ion per subunit.</text>
</comment>
<evidence type="ECO:0000256" key="6">
    <source>
        <dbReference type="ARBA" id="ARBA00022438"/>
    </source>
</evidence>
<evidence type="ECO:0000259" key="26">
    <source>
        <dbReference type="Pfam" id="PF01433"/>
    </source>
</evidence>
<keyword evidence="11 23" id="KW-0479">Metal-binding</keyword>
<proteinExistence type="inferred from homology"/>
<dbReference type="Gene3D" id="1.10.390.10">
    <property type="entry name" value="Neutral Protease Domain 2"/>
    <property type="match status" value="1"/>
</dbReference>
<keyword evidence="30" id="KW-1185">Reference proteome</keyword>
<accession>A0A0M8ZP45</accession>
<keyword evidence="9 25" id="KW-0645">Protease</keyword>
<evidence type="ECO:0000313" key="30">
    <source>
        <dbReference type="Proteomes" id="UP000053105"/>
    </source>
</evidence>
<keyword evidence="16" id="KW-1133">Transmembrane helix</keyword>
<dbReference type="GO" id="GO:0005886">
    <property type="term" value="C:plasma membrane"/>
    <property type="evidence" value="ECO:0007669"/>
    <property type="project" value="UniProtKB-SubCell"/>
</dbReference>
<dbReference type="Pfam" id="PF01433">
    <property type="entry name" value="Peptidase_M1"/>
    <property type="match status" value="2"/>
</dbReference>
<dbReference type="InterPro" id="IPR024571">
    <property type="entry name" value="ERAP1-like_C_dom"/>
</dbReference>
<evidence type="ECO:0000256" key="4">
    <source>
        <dbReference type="ARBA" id="ARBA00010136"/>
    </source>
</evidence>
<feature type="site" description="Transition state stabilizer" evidence="24">
    <location>
        <position position="421"/>
    </location>
</feature>
<dbReference type="EMBL" id="KQ435944">
    <property type="protein sequence ID" value="KOX68250.1"/>
    <property type="molecule type" value="Genomic_DNA"/>
</dbReference>
<comment type="similarity">
    <text evidence="4 25">Belongs to the peptidase M1 family.</text>
</comment>
<gene>
    <name evidence="29" type="ORF">WN51_06144</name>
</gene>
<dbReference type="InterPro" id="IPR027268">
    <property type="entry name" value="Peptidase_M4/M1_CTD_sf"/>
</dbReference>
<dbReference type="GO" id="GO:0006508">
    <property type="term" value="P:proteolysis"/>
    <property type="evidence" value="ECO:0007669"/>
    <property type="project" value="UniProtKB-KW"/>
</dbReference>
<reference evidence="29 30" key="1">
    <citation type="submission" date="2015-07" db="EMBL/GenBank/DDBJ databases">
        <title>The genome of Melipona quadrifasciata.</title>
        <authorList>
            <person name="Pan H."/>
            <person name="Kapheim K."/>
        </authorList>
    </citation>
    <scope>NUCLEOTIDE SEQUENCE [LARGE SCALE GENOMIC DNA]</scope>
    <source>
        <strain evidence="29">0111107301</strain>
        <tissue evidence="29">Whole body</tissue>
    </source>
</reference>
<dbReference type="GO" id="GO:0008270">
    <property type="term" value="F:zinc ion binding"/>
    <property type="evidence" value="ECO:0007669"/>
    <property type="project" value="UniProtKB-UniRule"/>
</dbReference>
<evidence type="ECO:0000256" key="12">
    <source>
        <dbReference type="ARBA" id="ARBA00022801"/>
    </source>
</evidence>
<evidence type="ECO:0000256" key="3">
    <source>
        <dbReference type="ARBA" id="ARBA00004609"/>
    </source>
</evidence>
<dbReference type="SUPFAM" id="SSF55486">
    <property type="entry name" value="Metalloproteases ('zincins'), catalytic domain"/>
    <property type="match status" value="1"/>
</dbReference>
<evidence type="ECO:0000256" key="25">
    <source>
        <dbReference type="RuleBase" id="RU364040"/>
    </source>
</evidence>
<keyword evidence="21" id="KW-0449">Lipoprotein</keyword>
<dbReference type="Gene3D" id="1.25.50.20">
    <property type="match status" value="1"/>
</dbReference>
<evidence type="ECO:0000256" key="14">
    <source>
        <dbReference type="ARBA" id="ARBA00022837"/>
    </source>
</evidence>
<keyword evidence="6 25" id="KW-0031">Aminopeptidase</keyword>
<dbReference type="Gene3D" id="2.60.40.1910">
    <property type="match status" value="1"/>
</dbReference>
<evidence type="ECO:0000256" key="10">
    <source>
        <dbReference type="ARBA" id="ARBA00022692"/>
    </source>
</evidence>
<dbReference type="InterPro" id="IPR014782">
    <property type="entry name" value="Peptidase_M1_dom"/>
</dbReference>
<evidence type="ECO:0000256" key="2">
    <source>
        <dbReference type="ARBA" id="ARBA00004401"/>
    </source>
</evidence>
<feature type="domain" description="Aminopeptidase N-like N-terminal" evidence="28">
    <location>
        <begin position="36"/>
        <end position="224"/>
    </location>
</feature>
<dbReference type="Pfam" id="PF11838">
    <property type="entry name" value="ERAP1_C"/>
    <property type="match status" value="2"/>
</dbReference>
<evidence type="ECO:0000256" key="17">
    <source>
        <dbReference type="ARBA" id="ARBA00023049"/>
    </source>
</evidence>
<dbReference type="AlphaFoldDB" id="A0A0M8ZP45"/>
<evidence type="ECO:0000256" key="5">
    <source>
        <dbReference type="ARBA" id="ARBA00011748"/>
    </source>
</evidence>
<evidence type="ECO:0000259" key="28">
    <source>
        <dbReference type="Pfam" id="PF17900"/>
    </source>
</evidence>
<keyword evidence="14" id="KW-0106">Calcium</keyword>
<dbReference type="GO" id="GO:0098552">
    <property type="term" value="C:side of membrane"/>
    <property type="evidence" value="ECO:0007669"/>
    <property type="project" value="UniProtKB-KW"/>
</dbReference>
<dbReference type="STRING" id="166423.A0A0M8ZP45"/>
<dbReference type="SUPFAM" id="SSF63737">
    <property type="entry name" value="Leukotriene A4 hydrolase N-terminal domain"/>
    <property type="match status" value="1"/>
</dbReference>
<evidence type="ECO:0000256" key="18">
    <source>
        <dbReference type="ARBA" id="ARBA00023136"/>
    </source>
</evidence>
<dbReference type="Gene3D" id="2.60.40.1730">
    <property type="entry name" value="tricorn interacting facor f3 domain"/>
    <property type="match status" value="1"/>
</dbReference>
<evidence type="ECO:0000313" key="29">
    <source>
        <dbReference type="EMBL" id="KOX68250.1"/>
    </source>
</evidence>
<evidence type="ECO:0000256" key="23">
    <source>
        <dbReference type="PIRSR" id="PIRSR634016-3"/>
    </source>
</evidence>
<dbReference type="GO" id="GO:0005615">
    <property type="term" value="C:extracellular space"/>
    <property type="evidence" value="ECO:0007669"/>
    <property type="project" value="TreeGrafter"/>
</dbReference>
<evidence type="ECO:0000256" key="24">
    <source>
        <dbReference type="PIRSR" id="PIRSR634016-4"/>
    </source>
</evidence>
<feature type="binding site" evidence="23">
    <location>
        <position position="358"/>
    </location>
    <ligand>
        <name>Zn(2+)</name>
        <dbReference type="ChEBI" id="CHEBI:29105"/>
        <note>catalytic</note>
    </ligand>
</feature>
<feature type="domain" description="Peptidase M1 membrane alanine aminopeptidase" evidence="26">
    <location>
        <begin position="263"/>
        <end position="432"/>
    </location>
</feature>
<evidence type="ECO:0000256" key="21">
    <source>
        <dbReference type="ARBA" id="ARBA00023288"/>
    </source>
</evidence>
<evidence type="ECO:0000256" key="20">
    <source>
        <dbReference type="ARBA" id="ARBA00023180"/>
    </source>
</evidence>
<dbReference type="GO" id="GO:0005737">
    <property type="term" value="C:cytoplasm"/>
    <property type="evidence" value="ECO:0007669"/>
    <property type="project" value="TreeGrafter"/>
</dbReference>
<dbReference type="FunFam" id="2.60.40.1730:FF:000012">
    <property type="entry name" value="Aminopeptidase N"/>
    <property type="match status" value="1"/>
</dbReference>
<evidence type="ECO:0000256" key="11">
    <source>
        <dbReference type="ARBA" id="ARBA00022723"/>
    </source>
</evidence>
<dbReference type="InterPro" id="IPR034016">
    <property type="entry name" value="M1_APN-typ"/>
</dbReference>
<evidence type="ECO:0000256" key="7">
    <source>
        <dbReference type="ARBA" id="ARBA00022475"/>
    </source>
</evidence>
<organism evidence="29 30">
    <name type="scientific">Melipona quadrifasciata</name>
    <dbReference type="NCBI Taxonomy" id="166423"/>
    <lineage>
        <taxon>Eukaryota</taxon>
        <taxon>Metazoa</taxon>
        <taxon>Ecdysozoa</taxon>
        <taxon>Arthropoda</taxon>
        <taxon>Hexapoda</taxon>
        <taxon>Insecta</taxon>
        <taxon>Pterygota</taxon>
        <taxon>Neoptera</taxon>
        <taxon>Endopterygota</taxon>
        <taxon>Hymenoptera</taxon>
        <taxon>Apocrita</taxon>
        <taxon>Aculeata</taxon>
        <taxon>Apoidea</taxon>
        <taxon>Anthophila</taxon>
        <taxon>Apidae</taxon>
        <taxon>Melipona</taxon>
    </lineage>
</organism>
<dbReference type="CDD" id="cd09601">
    <property type="entry name" value="M1_APN-Q_like"/>
    <property type="match status" value="1"/>
</dbReference>
<dbReference type="GO" id="GO:0042277">
    <property type="term" value="F:peptide binding"/>
    <property type="evidence" value="ECO:0007669"/>
    <property type="project" value="TreeGrafter"/>
</dbReference>
<dbReference type="GO" id="GO:0004230">
    <property type="term" value="F:glutamyl aminopeptidase activity"/>
    <property type="evidence" value="ECO:0007669"/>
    <property type="project" value="UniProtKB-EC"/>
</dbReference>
<comment type="catalytic activity">
    <reaction evidence="1">
        <text>Release of N-terminal glutamate (and to a lesser extent aspartate) from a peptide.</text>
        <dbReference type="EC" id="3.4.11.7"/>
    </reaction>
</comment>
<dbReference type="EC" id="3.4.11.-" evidence="25"/>
<feature type="active site" description="Proton acceptor" evidence="22">
    <location>
        <position position="336"/>
    </location>
</feature>
<dbReference type="InterPro" id="IPR045357">
    <property type="entry name" value="Aminopeptidase_N-like_N"/>
</dbReference>
<feature type="binding site" evidence="23">
    <location>
        <position position="339"/>
    </location>
    <ligand>
        <name>Zn(2+)</name>
        <dbReference type="ChEBI" id="CHEBI:29105"/>
        <note>catalytic</note>
    </ligand>
</feature>
<feature type="domain" description="ERAP1-like C-terminal" evidence="27">
    <location>
        <begin position="590"/>
        <end position="715"/>
    </location>
</feature>
<keyword evidence="19" id="KW-1015">Disulfide bond</keyword>
<comment type="subunit">
    <text evidence="5">Homodimer; disulfide-linked.</text>
</comment>
<keyword evidence="7" id="KW-1003">Cell membrane</keyword>
<dbReference type="InterPro" id="IPR050344">
    <property type="entry name" value="Peptidase_M1_aminopeptidases"/>
</dbReference>
<evidence type="ECO:0000256" key="9">
    <source>
        <dbReference type="ARBA" id="ARBA00022670"/>
    </source>
</evidence>
<dbReference type="GO" id="GO:0070006">
    <property type="term" value="F:metalloaminopeptidase activity"/>
    <property type="evidence" value="ECO:0007669"/>
    <property type="project" value="TreeGrafter"/>
</dbReference>